<evidence type="ECO:0000313" key="6">
    <source>
        <dbReference type="EMBL" id="CAH1176934.1"/>
    </source>
</evidence>
<proteinExistence type="predicted"/>
<sequence length="405" mass="46529">MLPLKTVLLVIASTYCQQIMNKLLELQDALISMKCCLCREVLSVPPIIAISEDGKQLKCGRCENVKKPFNARNFAFENIVKFFSFPCIYKDCNKMISWEDVESHELICEKKTIRCPIFYRACERIVQLQNLEEHMEQNHERHIFPDRYLTMIIKRNNLAISSVISNNQMFFVMIDNSDTPEVYVASLNCINECFTYDLKISSGICDDPYSVSIGNQPINKYDERDHCFHCITKLCNLKHHPHSKVNGNIPVTVNYRKIDLTHIKPLLGDISNMKYTIEIHPKKDFEEKNKKLVNENSTVTTQTNDSAVVDLLRKQLQCPICMEYMVGNIYNCQKGHVACSVCKIQLTECPSCLTKIGKSRCFPLENLADEIVLACLFSGNGCDFTGKLKLLSQHEKHCEHIIHQD</sequence>
<dbReference type="InterPro" id="IPR013083">
    <property type="entry name" value="Znf_RING/FYVE/PHD"/>
</dbReference>
<feature type="chain" id="PRO_5040390062" description="E3 ubiquitin-protein ligase Sina-like RING finger domain-containing protein" evidence="4">
    <location>
        <begin position="17"/>
        <end position="405"/>
    </location>
</feature>
<dbReference type="SUPFAM" id="SSF49599">
    <property type="entry name" value="TRAF domain-like"/>
    <property type="match status" value="1"/>
</dbReference>
<dbReference type="EMBL" id="OU896713">
    <property type="protein sequence ID" value="CAH1176934.1"/>
    <property type="molecule type" value="Genomic_DNA"/>
</dbReference>
<dbReference type="OrthoDB" id="3256376at2759"/>
<dbReference type="GO" id="GO:0008270">
    <property type="term" value="F:zinc ion binding"/>
    <property type="evidence" value="ECO:0007669"/>
    <property type="project" value="UniProtKB-KW"/>
</dbReference>
<dbReference type="Gene3D" id="3.30.40.10">
    <property type="entry name" value="Zinc/RING finger domain, C3HC4 (zinc finger)"/>
    <property type="match status" value="2"/>
</dbReference>
<dbReference type="InterPro" id="IPR004162">
    <property type="entry name" value="SINA-like_animal"/>
</dbReference>
<keyword evidence="7" id="KW-1185">Reference proteome</keyword>
<evidence type="ECO:0000256" key="2">
    <source>
        <dbReference type="ARBA" id="ARBA00022771"/>
    </source>
</evidence>
<dbReference type="GO" id="GO:0031624">
    <property type="term" value="F:ubiquitin conjugating enzyme binding"/>
    <property type="evidence" value="ECO:0007669"/>
    <property type="project" value="TreeGrafter"/>
</dbReference>
<dbReference type="AlphaFoldDB" id="A0A9P0GUW6"/>
<feature type="domain" description="E3 ubiquitin-protein ligase Sina-like RING finger" evidence="5">
    <location>
        <begin position="318"/>
        <end position="352"/>
    </location>
</feature>
<feature type="signal peptide" evidence="4">
    <location>
        <begin position="1"/>
        <end position="16"/>
    </location>
</feature>
<dbReference type="SUPFAM" id="SSF57850">
    <property type="entry name" value="RING/U-box"/>
    <property type="match status" value="1"/>
</dbReference>
<keyword evidence="2" id="KW-0863">Zinc-finger</keyword>
<name>A0A9P0GUW6_PHACE</name>
<dbReference type="InterPro" id="IPR049548">
    <property type="entry name" value="Sina-like_RING"/>
</dbReference>
<dbReference type="GO" id="GO:0005737">
    <property type="term" value="C:cytoplasm"/>
    <property type="evidence" value="ECO:0007669"/>
    <property type="project" value="TreeGrafter"/>
</dbReference>
<evidence type="ECO:0000313" key="7">
    <source>
        <dbReference type="Proteomes" id="UP001153737"/>
    </source>
</evidence>
<protein>
    <recommendedName>
        <fullName evidence="5">E3 ubiquitin-protein ligase Sina-like RING finger domain-containing protein</fullName>
    </recommendedName>
</protein>
<accession>A0A9P0GUW6</accession>
<dbReference type="Proteomes" id="UP001153737">
    <property type="component" value="Chromosome 7"/>
</dbReference>
<reference evidence="6" key="1">
    <citation type="submission" date="2022-01" db="EMBL/GenBank/DDBJ databases">
        <authorList>
            <person name="King R."/>
        </authorList>
    </citation>
    <scope>NUCLEOTIDE SEQUENCE</scope>
</reference>
<keyword evidence="3" id="KW-0862">Zinc</keyword>
<evidence type="ECO:0000256" key="3">
    <source>
        <dbReference type="ARBA" id="ARBA00022833"/>
    </source>
</evidence>
<gene>
    <name evidence="6" type="ORF">PHAECO_LOCUS11462</name>
</gene>
<evidence type="ECO:0000259" key="5">
    <source>
        <dbReference type="Pfam" id="PF21362"/>
    </source>
</evidence>
<evidence type="ECO:0000256" key="1">
    <source>
        <dbReference type="ARBA" id="ARBA00022723"/>
    </source>
</evidence>
<keyword evidence="1" id="KW-0479">Metal-binding</keyword>
<reference evidence="6" key="2">
    <citation type="submission" date="2022-10" db="EMBL/GenBank/DDBJ databases">
        <authorList>
            <consortium name="ENA_rothamsted_submissions"/>
            <consortium name="culmorum"/>
            <person name="King R."/>
        </authorList>
    </citation>
    <scope>NUCLEOTIDE SEQUENCE</scope>
</reference>
<dbReference type="PANTHER" id="PTHR45877">
    <property type="entry name" value="E3 UBIQUITIN-PROTEIN LIGASE SIAH2"/>
    <property type="match status" value="1"/>
</dbReference>
<keyword evidence="4" id="KW-0732">Signal</keyword>
<organism evidence="6 7">
    <name type="scientific">Phaedon cochleariae</name>
    <name type="common">Mustard beetle</name>
    <dbReference type="NCBI Taxonomy" id="80249"/>
    <lineage>
        <taxon>Eukaryota</taxon>
        <taxon>Metazoa</taxon>
        <taxon>Ecdysozoa</taxon>
        <taxon>Arthropoda</taxon>
        <taxon>Hexapoda</taxon>
        <taxon>Insecta</taxon>
        <taxon>Pterygota</taxon>
        <taxon>Neoptera</taxon>
        <taxon>Endopterygota</taxon>
        <taxon>Coleoptera</taxon>
        <taxon>Polyphaga</taxon>
        <taxon>Cucujiformia</taxon>
        <taxon>Chrysomeloidea</taxon>
        <taxon>Chrysomelidae</taxon>
        <taxon>Chrysomelinae</taxon>
        <taxon>Chrysomelini</taxon>
        <taxon>Phaedon</taxon>
    </lineage>
</organism>
<dbReference type="GO" id="GO:0043161">
    <property type="term" value="P:proteasome-mediated ubiquitin-dependent protein catabolic process"/>
    <property type="evidence" value="ECO:0007669"/>
    <property type="project" value="TreeGrafter"/>
</dbReference>
<dbReference type="PANTHER" id="PTHR45877:SF2">
    <property type="entry name" value="E3 UBIQUITIN-PROTEIN LIGASE SINA-RELATED"/>
    <property type="match status" value="1"/>
</dbReference>
<dbReference type="Pfam" id="PF21362">
    <property type="entry name" value="Sina_RING"/>
    <property type="match status" value="1"/>
</dbReference>
<evidence type="ECO:0000256" key="4">
    <source>
        <dbReference type="SAM" id="SignalP"/>
    </source>
</evidence>
<dbReference type="Pfam" id="PF21361">
    <property type="entry name" value="Sina_ZnF"/>
    <property type="match status" value="1"/>
</dbReference>
<dbReference type="GO" id="GO:0061630">
    <property type="term" value="F:ubiquitin protein ligase activity"/>
    <property type="evidence" value="ECO:0007669"/>
    <property type="project" value="TreeGrafter"/>
</dbReference>